<evidence type="ECO:0000256" key="1">
    <source>
        <dbReference type="SAM" id="MobiDB-lite"/>
    </source>
</evidence>
<proteinExistence type="predicted"/>
<name>A0A9N7YHA4_PLEPL</name>
<reference evidence="2" key="1">
    <citation type="submission" date="2020-03" db="EMBL/GenBank/DDBJ databases">
        <authorList>
            <person name="Weist P."/>
        </authorList>
    </citation>
    <scope>NUCLEOTIDE SEQUENCE</scope>
</reference>
<sequence length="153" mass="16535">MLSGPRGLSRSHSARLDSNCEPPRQTPALPLTFSGFRPRLPEIPSQPLMQTNGPVRFQFTSWDQCEPHVSFQSAHISDASTGAGERPKEALEFLQVILEKATQGAGVIIAPLQRCIQLGFDQMSPGCGSALEQPLPPPSGAEMFVSPSQHSED</sequence>
<evidence type="ECO:0000313" key="3">
    <source>
        <dbReference type="Proteomes" id="UP001153269"/>
    </source>
</evidence>
<gene>
    <name evidence="2" type="ORF">PLEPLA_LOCUS13560</name>
</gene>
<dbReference type="Proteomes" id="UP001153269">
    <property type="component" value="Unassembled WGS sequence"/>
</dbReference>
<protein>
    <submittedName>
        <fullName evidence="2">Uncharacterized protein</fullName>
    </submittedName>
</protein>
<feature type="region of interest" description="Disordered" evidence="1">
    <location>
        <begin position="1"/>
        <end position="33"/>
    </location>
</feature>
<dbReference type="AlphaFoldDB" id="A0A9N7YHA4"/>
<keyword evidence="3" id="KW-1185">Reference proteome</keyword>
<dbReference type="EMBL" id="CADEAL010000821">
    <property type="protein sequence ID" value="CAB1425628.1"/>
    <property type="molecule type" value="Genomic_DNA"/>
</dbReference>
<accession>A0A9N7YHA4</accession>
<comment type="caution">
    <text evidence="2">The sequence shown here is derived from an EMBL/GenBank/DDBJ whole genome shotgun (WGS) entry which is preliminary data.</text>
</comment>
<feature type="region of interest" description="Disordered" evidence="1">
    <location>
        <begin position="129"/>
        <end position="153"/>
    </location>
</feature>
<evidence type="ECO:0000313" key="2">
    <source>
        <dbReference type="EMBL" id="CAB1425628.1"/>
    </source>
</evidence>
<organism evidence="2 3">
    <name type="scientific">Pleuronectes platessa</name>
    <name type="common">European plaice</name>
    <dbReference type="NCBI Taxonomy" id="8262"/>
    <lineage>
        <taxon>Eukaryota</taxon>
        <taxon>Metazoa</taxon>
        <taxon>Chordata</taxon>
        <taxon>Craniata</taxon>
        <taxon>Vertebrata</taxon>
        <taxon>Euteleostomi</taxon>
        <taxon>Actinopterygii</taxon>
        <taxon>Neopterygii</taxon>
        <taxon>Teleostei</taxon>
        <taxon>Neoteleostei</taxon>
        <taxon>Acanthomorphata</taxon>
        <taxon>Carangaria</taxon>
        <taxon>Pleuronectiformes</taxon>
        <taxon>Pleuronectoidei</taxon>
        <taxon>Pleuronectidae</taxon>
        <taxon>Pleuronectes</taxon>
    </lineage>
</organism>